<protein>
    <submittedName>
        <fullName evidence="2">Pyridoxamine 5'-phosphate oxidase family protein</fullName>
    </submittedName>
</protein>
<reference evidence="2" key="1">
    <citation type="submission" date="2023-06" db="EMBL/GenBank/DDBJ databases">
        <authorList>
            <person name="Zeman M."/>
            <person name="Kubasova T."/>
            <person name="Jahodarova E."/>
            <person name="Nykrynova M."/>
            <person name="Rychlik I."/>
        </authorList>
    </citation>
    <scope>NUCLEOTIDE SEQUENCE</scope>
    <source>
        <strain evidence="2">15_COKtk</strain>
    </source>
</reference>
<accession>A0AAW7K3V8</accession>
<reference evidence="2" key="2">
    <citation type="submission" date="2023-08" db="EMBL/GenBank/DDBJ databases">
        <title>Identification and characterization of horizontal gene transfer across gut microbiota members of farm animals based on homology search.</title>
        <authorList>
            <person name="Schwarzerova J."/>
            <person name="Nykrynova M."/>
            <person name="Jureckova K."/>
            <person name="Cejkova D."/>
            <person name="Rychlik I."/>
        </authorList>
    </citation>
    <scope>NUCLEOTIDE SEQUENCE</scope>
    <source>
        <strain evidence="2">15_COKtk</strain>
    </source>
</reference>
<name>A0AAW7K3V8_9ACTN</name>
<evidence type="ECO:0000313" key="3">
    <source>
        <dbReference type="Proteomes" id="UP001168505"/>
    </source>
</evidence>
<sequence length="137" mass="15705">MSDGLHTALQYLTSIPAWYLATSVDDQPHVRPFSFAAIQDGKLWFCTATTKDVWEELLQNQRFEATAWWPGHGWLILRGRAGLEDRAAADVREAGWRHLEGLGEHYDGPDDPTLVFFSVEDPQAWICNHDEWKPLEL</sequence>
<comment type="caution">
    <text evidence="2">The sequence shown here is derived from an EMBL/GenBank/DDBJ whole genome shotgun (WGS) entry which is preliminary data.</text>
</comment>
<gene>
    <name evidence="2" type="ORF">QVN40_09310</name>
</gene>
<dbReference type="InterPro" id="IPR011576">
    <property type="entry name" value="Pyridox_Oxase_N"/>
</dbReference>
<dbReference type="Proteomes" id="UP001168505">
    <property type="component" value="Unassembled WGS sequence"/>
</dbReference>
<dbReference type="AlphaFoldDB" id="A0AAW7K3V8"/>
<dbReference type="Pfam" id="PF01243">
    <property type="entry name" value="PNPOx_N"/>
    <property type="match status" value="1"/>
</dbReference>
<dbReference type="EMBL" id="JAUEIR010000008">
    <property type="protein sequence ID" value="MDN0069892.1"/>
    <property type="molecule type" value="Genomic_DNA"/>
</dbReference>
<dbReference type="InterPro" id="IPR012349">
    <property type="entry name" value="Split_barrel_FMN-bd"/>
</dbReference>
<dbReference type="Gene3D" id="2.30.110.10">
    <property type="entry name" value="Electron Transport, Fmn-binding Protein, Chain A"/>
    <property type="match status" value="1"/>
</dbReference>
<organism evidence="2 3">
    <name type="scientific">Collinsella ihumii</name>
    <dbReference type="NCBI Taxonomy" id="1720204"/>
    <lineage>
        <taxon>Bacteria</taxon>
        <taxon>Bacillati</taxon>
        <taxon>Actinomycetota</taxon>
        <taxon>Coriobacteriia</taxon>
        <taxon>Coriobacteriales</taxon>
        <taxon>Coriobacteriaceae</taxon>
        <taxon>Collinsella</taxon>
    </lineage>
</organism>
<dbReference type="RefSeq" id="WP_289821336.1">
    <property type="nucleotide sequence ID" value="NZ_JAUEIM010000043.1"/>
</dbReference>
<feature type="domain" description="Pyridoxamine 5'-phosphate oxidase N-terminal" evidence="1">
    <location>
        <begin position="10"/>
        <end position="115"/>
    </location>
</feature>
<proteinExistence type="predicted"/>
<dbReference type="SUPFAM" id="SSF50475">
    <property type="entry name" value="FMN-binding split barrel"/>
    <property type="match status" value="1"/>
</dbReference>
<evidence type="ECO:0000313" key="2">
    <source>
        <dbReference type="EMBL" id="MDN0069892.1"/>
    </source>
</evidence>
<evidence type="ECO:0000259" key="1">
    <source>
        <dbReference type="Pfam" id="PF01243"/>
    </source>
</evidence>